<evidence type="ECO:0000313" key="2">
    <source>
        <dbReference type="EMBL" id="KAK3884170.1"/>
    </source>
</evidence>
<accession>A0AAE1KW90</accession>
<feature type="compositionally biased region" description="Pro residues" evidence="1">
    <location>
        <begin position="52"/>
        <end position="76"/>
    </location>
</feature>
<dbReference type="EMBL" id="JAWQEG010000906">
    <property type="protein sequence ID" value="KAK3884170.1"/>
    <property type="molecule type" value="Genomic_DNA"/>
</dbReference>
<dbReference type="AlphaFoldDB" id="A0AAE1KW90"/>
<comment type="caution">
    <text evidence="2">The sequence shown here is derived from an EMBL/GenBank/DDBJ whole genome shotgun (WGS) entry which is preliminary data.</text>
</comment>
<keyword evidence="3" id="KW-1185">Reference proteome</keyword>
<proteinExistence type="predicted"/>
<reference evidence="2" key="1">
    <citation type="submission" date="2023-10" db="EMBL/GenBank/DDBJ databases">
        <title>Genome assemblies of two species of porcelain crab, Petrolisthes cinctipes and Petrolisthes manimaculis (Anomura: Porcellanidae).</title>
        <authorList>
            <person name="Angst P."/>
        </authorList>
    </citation>
    <scope>NUCLEOTIDE SEQUENCE</scope>
    <source>
        <strain evidence="2">PB745_01</strain>
        <tissue evidence="2">Gill</tissue>
    </source>
</reference>
<evidence type="ECO:0000256" key="1">
    <source>
        <dbReference type="SAM" id="MobiDB-lite"/>
    </source>
</evidence>
<name>A0AAE1KW90_PETCI</name>
<gene>
    <name evidence="2" type="ORF">Pcinc_011540</name>
</gene>
<sequence>MVFYPFPFLCQLPFVFTTSELPPPAPLPFPSPPLPSHVTSSSIPLRHQHITPFPPIPLPPPPAIHPPPPPLPPPSGPCVRSAQVPLGVDHLGITDNYLHPLRITHHVGTEKEIGGGRGAVEGGKQPWGWEESSGGGRKVVMGMGGK</sequence>
<dbReference type="Proteomes" id="UP001286313">
    <property type="component" value="Unassembled WGS sequence"/>
</dbReference>
<feature type="region of interest" description="Disordered" evidence="1">
    <location>
        <begin position="112"/>
        <end position="136"/>
    </location>
</feature>
<evidence type="ECO:0000313" key="3">
    <source>
        <dbReference type="Proteomes" id="UP001286313"/>
    </source>
</evidence>
<feature type="region of interest" description="Disordered" evidence="1">
    <location>
        <begin position="49"/>
        <end position="79"/>
    </location>
</feature>
<protein>
    <submittedName>
        <fullName evidence="2">Uncharacterized protein</fullName>
    </submittedName>
</protein>
<organism evidence="2 3">
    <name type="scientific">Petrolisthes cinctipes</name>
    <name type="common">Flat porcelain crab</name>
    <dbReference type="NCBI Taxonomy" id="88211"/>
    <lineage>
        <taxon>Eukaryota</taxon>
        <taxon>Metazoa</taxon>
        <taxon>Ecdysozoa</taxon>
        <taxon>Arthropoda</taxon>
        <taxon>Crustacea</taxon>
        <taxon>Multicrustacea</taxon>
        <taxon>Malacostraca</taxon>
        <taxon>Eumalacostraca</taxon>
        <taxon>Eucarida</taxon>
        <taxon>Decapoda</taxon>
        <taxon>Pleocyemata</taxon>
        <taxon>Anomura</taxon>
        <taxon>Galatheoidea</taxon>
        <taxon>Porcellanidae</taxon>
        <taxon>Petrolisthes</taxon>
    </lineage>
</organism>